<evidence type="ECO:0000313" key="7">
    <source>
        <dbReference type="Proteomes" id="UP000289437"/>
    </source>
</evidence>
<dbReference type="PANTHER" id="PTHR30146:SF109">
    <property type="entry name" value="HTH-TYPE TRANSCRIPTIONAL REGULATOR GALS"/>
    <property type="match status" value="1"/>
</dbReference>
<dbReference type="Gene3D" id="3.40.50.2300">
    <property type="match status" value="2"/>
</dbReference>
<dbReference type="InterPro" id="IPR000843">
    <property type="entry name" value="HTH_LacI"/>
</dbReference>
<accession>A0A4Q0T1X2</accession>
<dbReference type="PROSITE" id="PS50932">
    <property type="entry name" value="HTH_LACI_2"/>
    <property type="match status" value="1"/>
</dbReference>
<evidence type="ECO:0000256" key="3">
    <source>
        <dbReference type="ARBA" id="ARBA00023163"/>
    </source>
</evidence>
<dbReference type="InterPro" id="IPR028082">
    <property type="entry name" value="Peripla_BP_I"/>
</dbReference>
<name>A0A4Q0T1X2_9BACT</name>
<evidence type="ECO:0000256" key="1">
    <source>
        <dbReference type="ARBA" id="ARBA00023015"/>
    </source>
</evidence>
<dbReference type="EMBL" id="RDSM01000002">
    <property type="protein sequence ID" value="RXH55551.1"/>
    <property type="molecule type" value="Genomic_DNA"/>
</dbReference>
<evidence type="ECO:0000256" key="4">
    <source>
        <dbReference type="SAM" id="MobiDB-lite"/>
    </source>
</evidence>
<protein>
    <submittedName>
        <fullName evidence="6">Ribose operon repressor</fullName>
    </submittedName>
</protein>
<organism evidence="6 7">
    <name type="scientific">Granulicella sibirica</name>
    <dbReference type="NCBI Taxonomy" id="2479048"/>
    <lineage>
        <taxon>Bacteria</taxon>
        <taxon>Pseudomonadati</taxon>
        <taxon>Acidobacteriota</taxon>
        <taxon>Terriglobia</taxon>
        <taxon>Terriglobales</taxon>
        <taxon>Acidobacteriaceae</taxon>
        <taxon>Granulicella</taxon>
    </lineage>
</organism>
<dbReference type="SUPFAM" id="SSF53822">
    <property type="entry name" value="Periplasmic binding protein-like I"/>
    <property type="match status" value="1"/>
</dbReference>
<dbReference type="PANTHER" id="PTHR30146">
    <property type="entry name" value="LACI-RELATED TRANSCRIPTIONAL REPRESSOR"/>
    <property type="match status" value="1"/>
</dbReference>
<dbReference type="CDD" id="cd06267">
    <property type="entry name" value="PBP1_LacI_sugar_binding-like"/>
    <property type="match status" value="1"/>
</dbReference>
<dbReference type="AlphaFoldDB" id="A0A4Q0T1X2"/>
<dbReference type="InterPro" id="IPR046335">
    <property type="entry name" value="LacI/GalR-like_sensor"/>
</dbReference>
<comment type="caution">
    <text evidence="6">The sequence shown here is derived from an EMBL/GenBank/DDBJ whole genome shotgun (WGS) entry which is preliminary data.</text>
</comment>
<gene>
    <name evidence="6" type="ORF">GRAN_2408</name>
</gene>
<evidence type="ECO:0000313" key="6">
    <source>
        <dbReference type="EMBL" id="RXH55551.1"/>
    </source>
</evidence>
<feature type="domain" description="HTH lacI-type" evidence="5">
    <location>
        <begin position="82"/>
        <end position="136"/>
    </location>
</feature>
<dbReference type="Pfam" id="PF13377">
    <property type="entry name" value="Peripla_BP_3"/>
    <property type="match status" value="1"/>
</dbReference>
<dbReference type="GO" id="GO:0003700">
    <property type="term" value="F:DNA-binding transcription factor activity"/>
    <property type="evidence" value="ECO:0007669"/>
    <property type="project" value="TreeGrafter"/>
</dbReference>
<dbReference type="Gene3D" id="1.10.260.40">
    <property type="entry name" value="lambda repressor-like DNA-binding domains"/>
    <property type="match status" value="1"/>
</dbReference>
<evidence type="ECO:0000259" key="5">
    <source>
        <dbReference type="PROSITE" id="PS50932"/>
    </source>
</evidence>
<feature type="region of interest" description="Disordered" evidence="4">
    <location>
        <begin position="407"/>
        <end position="434"/>
    </location>
</feature>
<dbReference type="CDD" id="cd01392">
    <property type="entry name" value="HTH_LacI"/>
    <property type="match status" value="1"/>
</dbReference>
<reference evidence="7" key="2">
    <citation type="submission" date="2019-02" db="EMBL/GenBank/DDBJ databases">
        <title>Granulicella sibirica sp. nov., a psychrotolerant acidobacterium isolated from an organic soil layer in forested tundra, West Siberia.</title>
        <authorList>
            <person name="Oshkin I.Y."/>
            <person name="Kulichevskaya I.S."/>
            <person name="Rijpstra W.I.C."/>
            <person name="Sinninghe Damste J.S."/>
            <person name="Rakitin A.L."/>
            <person name="Ravin N.V."/>
            <person name="Dedysh S.N."/>
        </authorList>
    </citation>
    <scope>NUCLEOTIDE SEQUENCE [LARGE SCALE GENOMIC DNA]</scope>
    <source>
        <strain evidence="7">AF10</strain>
    </source>
</reference>
<sequence>MPRKRRDERAFFSDMVDVPRHFTHLGAVFAKSSVTKEIPVAILTARNSSLPFRLSKNVRSGLAPGNEGTLPDEVDWDGRFFMNIKAVASRANVSTATVSRTINGSAKVSPETAARVHLAIGALNFFPNTNARALGSGRSNLLGLIISEITNPFFPELVKAFEDIAVGSGKEILIANTNYDPERTMKCVTRMLERKVDGVAIMTSEMDDHLIEFFRKKHIPVVFLDTGEPAPGISCVHIDYSAGVEMAMSHLVKLGHKRIAFISGPLSLTSARTRYRAFADSSARDHLQANPDLVQEGNHRPDGGYKAMCRILDSKTMPTAVLTSNDLTAIGALGAIAERGLRVPQDISIIGFDDIQLSAYTTPALTTVRLPHTSIAEAAIHSLLKTQGAAGQKPTAGEQHFISPTFVERKSTGPVPQVKKLRSPKLSRPVPQVS</sequence>
<dbReference type="GO" id="GO:0000976">
    <property type="term" value="F:transcription cis-regulatory region binding"/>
    <property type="evidence" value="ECO:0007669"/>
    <property type="project" value="TreeGrafter"/>
</dbReference>
<dbReference type="SUPFAM" id="SSF47413">
    <property type="entry name" value="lambda repressor-like DNA-binding domains"/>
    <property type="match status" value="1"/>
</dbReference>
<dbReference type="InterPro" id="IPR010982">
    <property type="entry name" value="Lambda_DNA-bd_dom_sf"/>
</dbReference>
<evidence type="ECO:0000256" key="2">
    <source>
        <dbReference type="ARBA" id="ARBA00023125"/>
    </source>
</evidence>
<keyword evidence="2" id="KW-0238">DNA-binding</keyword>
<dbReference type="Pfam" id="PF00356">
    <property type="entry name" value="LacI"/>
    <property type="match status" value="1"/>
</dbReference>
<proteinExistence type="predicted"/>
<reference evidence="6 7" key="1">
    <citation type="submission" date="2018-11" db="EMBL/GenBank/DDBJ databases">
        <authorList>
            <person name="Mardanov A.V."/>
            <person name="Ravin N.V."/>
            <person name="Dedysh S.N."/>
        </authorList>
    </citation>
    <scope>NUCLEOTIDE SEQUENCE [LARGE SCALE GENOMIC DNA]</scope>
    <source>
        <strain evidence="6 7">AF10</strain>
    </source>
</reference>
<dbReference type="SMART" id="SM00354">
    <property type="entry name" value="HTH_LACI"/>
    <property type="match status" value="1"/>
</dbReference>
<dbReference type="Proteomes" id="UP000289437">
    <property type="component" value="Unassembled WGS sequence"/>
</dbReference>
<keyword evidence="1" id="KW-0805">Transcription regulation</keyword>
<keyword evidence="3" id="KW-0804">Transcription</keyword>
<keyword evidence="7" id="KW-1185">Reference proteome</keyword>